<dbReference type="Pfam" id="PF00005">
    <property type="entry name" value="ABC_tran"/>
    <property type="match status" value="1"/>
</dbReference>
<evidence type="ECO:0000313" key="7">
    <source>
        <dbReference type="Proteomes" id="UP000029227"/>
    </source>
</evidence>
<protein>
    <submittedName>
        <fullName evidence="6">Hydroxymethylpyrimidine ABC transporter ATPase component</fullName>
    </submittedName>
</protein>
<dbReference type="GO" id="GO:0005524">
    <property type="term" value="F:ATP binding"/>
    <property type="evidence" value="ECO:0007669"/>
    <property type="project" value="UniProtKB-KW"/>
</dbReference>
<dbReference type="PROSITE" id="PS50893">
    <property type="entry name" value="ABC_TRANSPORTER_2"/>
    <property type="match status" value="1"/>
</dbReference>
<dbReference type="Gene3D" id="3.40.50.300">
    <property type="entry name" value="P-loop containing nucleotide triphosphate hydrolases"/>
    <property type="match status" value="1"/>
</dbReference>
<dbReference type="AlphaFoldDB" id="A0A090QPQ6"/>
<dbReference type="eggNOG" id="COG1116">
    <property type="taxonomic scope" value="Bacteria"/>
</dbReference>
<dbReference type="STRING" id="754436.JCM19237_2389"/>
<dbReference type="PROSITE" id="PS00211">
    <property type="entry name" value="ABC_TRANSPORTER_1"/>
    <property type="match status" value="1"/>
</dbReference>
<dbReference type="InterPro" id="IPR003439">
    <property type="entry name" value="ABC_transporter-like_ATP-bd"/>
</dbReference>
<feature type="domain" description="ABC transporter" evidence="5">
    <location>
        <begin position="19"/>
        <end position="250"/>
    </location>
</feature>
<name>A0A090QPQ6_9GAMM</name>
<dbReference type="EMBL" id="BBMN01000003">
    <property type="protein sequence ID" value="GAL04238.1"/>
    <property type="molecule type" value="Genomic_DNA"/>
</dbReference>
<dbReference type="SMART" id="SM00382">
    <property type="entry name" value="AAA"/>
    <property type="match status" value="1"/>
</dbReference>
<dbReference type="InterPro" id="IPR027417">
    <property type="entry name" value="P-loop_NTPase"/>
</dbReference>
<keyword evidence="4" id="KW-0067">ATP-binding</keyword>
<comment type="similarity">
    <text evidence="1">Belongs to the ABC transporter superfamily.</text>
</comment>
<comment type="caution">
    <text evidence="6">The sequence shown here is derived from an EMBL/GenBank/DDBJ whole genome shotgun (WGS) entry which is preliminary data.</text>
</comment>
<evidence type="ECO:0000313" key="6">
    <source>
        <dbReference type="EMBL" id="GAL04238.1"/>
    </source>
</evidence>
<accession>A0A090QPQ6</accession>
<dbReference type="InterPro" id="IPR003593">
    <property type="entry name" value="AAA+_ATPase"/>
</dbReference>
<dbReference type="InterPro" id="IPR017871">
    <property type="entry name" value="ABC_transporter-like_CS"/>
</dbReference>
<keyword evidence="2" id="KW-0813">Transport</keyword>
<evidence type="ECO:0000256" key="3">
    <source>
        <dbReference type="ARBA" id="ARBA00022741"/>
    </source>
</evidence>
<dbReference type="InterPro" id="IPR050166">
    <property type="entry name" value="ABC_transporter_ATP-bind"/>
</dbReference>
<proteinExistence type="inferred from homology"/>
<evidence type="ECO:0000256" key="2">
    <source>
        <dbReference type="ARBA" id="ARBA00022448"/>
    </source>
</evidence>
<organism evidence="6 7">
    <name type="scientific">Photobacterium aphoticum</name>
    <dbReference type="NCBI Taxonomy" id="754436"/>
    <lineage>
        <taxon>Bacteria</taxon>
        <taxon>Pseudomonadati</taxon>
        <taxon>Pseudomonadota</taxon>
        <taxon>Gammaproteobacteria</taxon>
        <taxon>Vibrionales</taxon>
        <taxon>Vibrionaceae</taxon>
        <taxon>Photobacterium</taxon>
    </lineage>
</organism>
<gene>
    <name evidence="6" type="ORF">JCM19237_2389</name>
</gene>
<dbReference type="GO" id="GO:0016887">
    <property type="term" value="F:ATP hydrolysis activity"/>
    <property type="evidence" value="ECO:0007669"/>
    <property type="project" value="InterPro"/>
</dbReference>
<sequence>MYADPSVTAGVRTGVAITISGGHLQYLDSDVATLADLNMLLPAGKWTCLLGRSGCGKTSLLRYLAGLLDEKVTWSGALTTTPACDLHGQVAYMAQQDLLMPWLTVLDNVMLSQRFGEHAVDAQRADIAKQKAFDLLARVGLVDKADYRPSQLSGGMRQRVALARTLMQDKPIVLMDEPFSALDAVTRYKLQNLACELLQDKTVVLITHDPQEAIRLADALYIMQGHPAAVRALTVPASATPRDYDADCAALQQAILTRLERDDE</sequence>
<evidence type="ECO:0000256" key="4">
    <source>
        <dbReference type="ARBA" id="ARBA00022840"/>
    </source>
</evidence>
<evidence type="ECO:0000259" key="5">
    <source>
        <dbReference type="PROSITE" id="PS50893"/>
    </source>
</evidence>
<dbReference type="SUPFAM" id="SSF52540">
    <property type="entry name" value="P-loop containing nucleoside triphosphate hydrolases"/>
    <property type="match status" value="1"/>
</dbReference>
<reference evidence="6 7" key="1">
    <citation type="journal article" date="2014" name="Genome Announc.">
        <title>Draft Genome Sequences of Two Vibrionaceae Species, Vibrio ponticus C121 and Photobacterium aphoticum C119, Isolated as Coral Reef Microbiota.</title>
        <authorList>
            <person name="Al-saari N."/>
            <person name="Meirelles P.M."/>
            <person name="Mino S."/>
            <person name="Suda W."/>
            <person name="Oshima K."/>
            <person name="Hattori M."/>
            <person name="Ohkuma M."/>
            <person name="Thompson F.L."/>
            <person name="Gomez-Gil B."/>
            <person name="Sawabe T."/>
            <person name="Sawabe T."/>
        </authorList>
    </citation>
    <scope>NUCLEOTIDE SEQUENCE [LARGE SCALE GENOMIC DNA]</scope>
    <source>
        <strain evidence="6 7">JCM 19237</strain>
    </source>
</reference>
<dbReference type="PANTHER" id="PTHR42788">
    <property type="entry name" value="TAURINE IMPORT ATP-BINDING PROTEIN-RELATED"/>
    <property type="match status" value="1"/>
</dbReference>
<evidence type="ECO:0000256" key="1">
    <source>
        <dbReference type="ARBA" id="ARBA00005417"/>
    </source>
</evidence>
<dbReference type="PANTHER" id="PTHR42788:SF19">
    <property type="entry name" value="ALIPHATIC SULFONATES IMPORT ATP-BINDING PROTEIN SSUB 2"/>
    <property type="match status" value="1"/>
</dbReference>
<keyword evidence="3" id="KW-0547">Nucleotide-binding</keyword>
<dbReference type="Proteomes" id="UP000029227">
    <property type="component" value="Unassembled WGS sequence"/>
</dbReference>